<keyword evidence="8" id="KW-1185">Reference proteome</keyword>
<dbReference type="OrthoDB" id="330388at2157"/>
<feature type="transmembrane region" description="Helical" evidence="6">
    <location>
        <begin position="55"/>
        <end position="74"/>
    </location>
</feature>
<keyword evidence="4 6" id="KW-1133">Transmembrane helix</keyword>
<keyword evidence="3 6" id="KW-0812">Transmembrane</keyword>
<protein>
    <recommendedName>
        <fullName evidence="9">Phosphate-starvation-inducible E-like protein</fullName>
    </recommendedName>
</protein>
<gene>
    <name evidence="7" type="ORF">FK85_12260</name>
</gene>
<comment type="caution">
    <text evidence="7">The sequence shown here is derived from an EMBL/GenBank/DDBJ whole genome shotgun (WGS) entry which is preliminary data.</text>
</comment>
<evidence type="ECO:0000256" key="5">
    <source>
        <dbReference type="ARBA" id="ARBA00023136"/>
    </source>
</evidence>
<feature type="transmembrane region" description="Helical" evidence="6">
    <location>
        <begin position="86"/>
        <end position="104"/>
    </location>
</feature>
<evidence type="ECO:0000256" key="2">
    <source>
        <dbReference type="ARBA" id="ARBA00022475"/>
    </source>
</evidence>
<dbReference type="AlphaFoldDB" id="A0A081ET68"/>
<dbReference type="EMBL" id="JNFH02000006">
    <property type="protein sequence ID" value="KDS90606.1"/>
    <property type="molecule type" value="Genomic_DNA"/>
</dbReference>
<evidence type="ECO:0008006" key="9">
    <source>
        <dbReference type="Google" id="ProtNLM"/>
    </source>
</evidence>
<proteinExistence type="predicted"/>
<dbReference type="Proteomes" id="UP000053331">
    <property type="component" value="Unassembled WGS sequence"/>
</dbReference>
<evidence type="ECO:0000256" key="3">
    <source>
        <dbReference type="ARBA" id="ARBA00022692"/>
    </source>
</evidence>
<evidence type="ECO:0000313" key="7">
    <source>
        <dbReference type="EMBL" id="KDS90606.1"/>
    </source>
</evidence>
<evidence type="ECO:0000256" key="4">
    <source>
        <dbReference type="ARBA" id="ARBA00022989"/>
    </source>
</evidence>
<dbReference type="GO" id="GO:0005886">
    <property type="term" value="C:plasma membrane"/>
    <property type="evidence" value="ECO:0007669"/>
    <property type="project" value="UniProtKB-SubCell"/>
</dbReference>
<keyword evidence="5 6" id="KW-0472">Membrane</keyword>
<organism evidence="7 8">
    <name type="scientific">Halorubrum saccharovorum</name>
    <dbReference type="NCBI Taxonomy" id="2248"/>
    <lineage>
        <taxon>Archaea</taxon>
        <taxon>Methanobacteriati</taxon>
        <taxon>Methanobacteriota</taxon>
        <taxon>Stenosarchaea group</taxon>
        <taxon>Halobacteria</taxon>
        <taxon>Halobacteriales</taxon>
        <taxon>Haloferacaceae</taxon>
        <taxon>Halorubrum</taxon>
    </lineage>
</organism>
<sequence length="148" mass="15895">MALDLDDAADPAARAMEWLVLGAAYFLLILFLIGVFDLFISLYQLIVAGDFTDPVAVVGLLDSVLLLLVIVEVHRTLVAYARGQPVLRIVVSAAIIAAARRVISYRLEDYATGEEALLAAVAIGALVLALTVAYFLLDRVSVPGRPEL</sequence>
<dbReference type="Pfam" id="PF06146">
    <property type="entry name" value="PsiE"/>
    <property type="match status" value="1"/>
</dbReference>
<evidence type="ECO:0000256" key="1">
    <source>
        <dbReference type="ARBA" id="ARBA00004651"/>
    </source>
</evidence>
<dbReference type="RefSeq" id="WP_050023477.1">
    <property type="nucleotide sequence ID" value="NZ_JNFH02000006.1"/>
</dbReference>
<accession>A0A081ET68</accession>
<evidence type="ECO:0000256" key="6">
    <source>
        <dbReference type="SAM" id="Phobius"/>
    </source>
</evidence>
<feature type="transmembrane region" description="Helical" evidence="6">
    <location>
        <begin position="18"/>
        <end position="43"/>
    </location>
</feature>
<comment type="subcellular location">
    <subcellularLocation>
        <location evidence="1">Cell membrane</location>
        <topology evidence="1">Multi-pass membrane protein</topology>
    </subcellularLocation>
</comment>
<keyword evidence="2" id="KW-1003">Cell membrane</keyword>
<name>A0A081ET68_9EURY</name>
<reference evidence="7 8" key="1">
    <citation type="journal article" date="2015" name="Genome Announc.">
        <title>Draft genome sequence of a Halorubrum H3 strain isolated from the burlinskoye salt lake (Altai Krai, Russia).</title>
        <authorList>
            <person name="Rozanov A.S."/>
            <person name="Bryanskaya A.V."/>
            <person name="Malup T.K."/>
            <person name="Kotenko A.V."/>
            <person name="Peltek S.E."/>
        </authorList>
    </citation>
    <scope>NUCLEOTIDE SEQUENCE [LARGE SCALE GENOMIC DNA]</scope>
    <source>
        <strain evidence="7 8">H3</strain>
    </source>
</reference>
<feature type="transmembrane region" description="Helical" evidence="6">
    <location>
        <begin position="116"/>
        <end position="137"/>
    </location>
</feature>
<evidence type="ECO:0000313" key="8">
    <source>
        <dbReference type="Proteomes" id="UP000053331"/>
    </source>
</evidence>
<dbReference type="InterPro" id="IPR020948">
    <property type="entry name" value="P_starv_induced_PsiE-like"/>
</dbReference>